<reference evidence="2" key="1">
    <citation type="journal article" date="2018" name="Genome Biol.">
        <title>SKESA: strategic k-mer extension for scrupulous assemblies.</title>
        <authorList>
            <person name="Souvorov A."/>
            <person name="Agarwala R."/>
            <person name="Lipman D.J."/>
        </authorList>
    </citation>
    <scope>NUCLEOTIDE SEQUENCE</scope>
    <source>
        <strain evidence="2">MA.CK_93/00002981</strain>
    </source>
</reference>
<dbReference type="InterPro" id="IPR003593">
    <property type="entry name" value="AAA+_ATPase"/>
</dbReference>
<reference evidence="2" key="2">
    <citation type="submission" date="2020-02" db="EMBL/GenBank/DDBJ databases">
        <authorList>
            <consortium name="NCBI Pathogen Detection Project"/>
        </authorList>
    </citation>
    <scope>NUCLEOTIDE SEQUENCE</scope>
    <source>
        <strain evidence="2">MA.CK_93/00002981</strain>
    </source>
</reference>
<feature type="domain" description="AAA+ ATPase" evidence="1">
    <location>
        <begin position="24"/>
        <end position="260"/>
    </location>
</feature>
<evidence type="ECO:0000313" key="2">
    <source>
        <dbReference type="EMBL" id="HAF6278780.1"/>
    </source>
</evidence>
<dbReference type="GO" id="GO:0016887">
    <property type="term" value="F:ATP hydrolysis activity"/>
    <property type="evidence" value="ECO:0007669"/>
    <property type="project" value="InterPro"/>
</dbReference>
<accession>A0A750HXT6</accession>
<name>A0A750HXT6_SALER</name>
<dbReference type="GO" id="GO:0005524">
    <property type="term" value="F:ATP binding"/>
    <property type="evidence" value="ECO:0007669"/>
    <property type="project" value="InterPro"/>
</dbReference>
<dbReference type="AlphaFoldDB" id="A0A750HXT6"/>
<protein>
    <submittedName>
        <fullName evidence="2">AAA family ATPase</fullName>
    </submittedName>
</protein>
<gene>
    <name evidence="2" type="ORF">G9F26_002933</name>
</gene>
<dbReference type="Gene3D" id="3.40.50.300">
    <property type="entry name" value="P-loop containing nucleotide triphosphate hydrolases"/>
    <property type="match status" value="2"/>
</dbReference>
<sequence length="454" mass="52883">MKLELSINQIQHLSNLNASFDFSESKIFCIVSHNGIGKTTLIKSMGILFQPTIFVKTSNRFIFNPNSELSIDIDGDHYEYKYNPAINQIDCKNIVNQKNLGVVELPVPYGKRYGSYSRLNEIDGELRIKIAYSEYSTPEALIQFLTFIYPYKDFSDLKSVEINGEEYYFRLVGNSNYIREDYFSSGEYFVINIFRIINSDTKLIIIDEIDMSLDSYAQIRLVKLIKKSSEENEKFFIFTTHSLAMLKSIDDIGIDIYYLENSNGNVDLKKRGYSYIKGVMFEFKGSDKYILTEDSVLKEYIKMKMQKIIKESTLNKKEKIEVISIGGCENVIDFYKRNKEESFLCERDEKVLVILDGDVREEILGKNKSIASKLLFLPFDSIEKEIFKKSNNTQYNLPYVGKLKGKPEKRNKKYFDKLTKRNGFDMEKIFDIAEKDNQEAVLNFENRLSSFLKM</sequence>
<dbReference type="EMBL" id="DAAVPZ010000014">
    <property type="protein sequence ID" value="HAF6278780.1"/>
    <property type="molecule type" value="Genomic_DNA"/>
</dbReference>
<organism evidence="2">
    <name type="scientific">Salmonella enterica</name>
    <name type="common">Salmonella choleraesuis</name>
    <dbReference type="NCBI Taxonomy" id="28901"/>
    <lineage>
        <taxon>Bacteria</taxon>
        <taxon>Pseudomonadati</taxon>
        <taxon>Pseudomonadota</taxon>
        <taxon>Gammaproteobacteria</taxon>
        <taxon>Enterobacterales</taxon>
        <taxon>Enterobacteriaceae</taxon>
        <taxon>Salmonella</taxon>
    </lineage>
</organism>
<evidence type="ECO:0000259" key="1">
    <source>
        <dbReference type="SMART" id="SM00382"/>
    </source>
</evidence>
<dbReference type="SUPFAM" id="SSF52540">
    <property type="entry name" value="P-loop containing nucleoside triphosphate hydrolases"/>
    <property type="match status" value="1"/>
</dbReference>
<dbReference type="PANTHER" id="PTHR43581:SF2">
    <property type="entry name" value="EXCINUCLEASE ATPASE SUBUNIT"/>
    <property type="match status" value="1"/>
</dbReference>
<proteinExistence type="predicted"/>
<dbReference type="InterPro" id="IPR027417">
    <property type="entry name" value="P-loop_NTPase"/>
</dbReference>
<comment type="caution">
    <text evidence="2">The sequence shown here is derived from an EMBL/GenBank/DDBJ whole genome shotgun (WGS) entry which is preliminary data.</text>
</comment>
<dbReference type="PANTHER" id="PTHR43581">
    <property type="entry name" value="ATP/GTP PHOSPHATASE"/>
    <property type="match status" value="1"/>
</dbReference>
<dbReference type="SMART" id="SM00382">
    <property type="entry name" value="AAA"/>
    <property type="match status" value="1"/>
</dbReference>
<dbReference type="InterPro" id="IPR051396">
    <property type="entry name" value="Bact_Antivir_Def_Nuclease"/>
</dbReference>
<dbReference type="CDD" id="cd00267">
    <property type="entry name" value="ABC_ATPase"/>
    <property type="match status" value="1"/>
</dbReference>